<keyword evidence="15" id="KW-1185">Reference proteome</keyword>
<evidence type="ECO:0000256" key="11">
    <source>
        <dbReference type="SAM" id="MobiDB-lite"/>
    </source>
</evidence>
<feature type="compositionally biased region" description="Basic and acidic residues" evidence="11">
    <location>
        <begin position="797"/>
        <end position="806"/>
    </location>
</feature>
<dbReference type="OrthoDB" id="348976at2759"/>
<feature type="transmembrane region" description="Helical" evidence="10">
    <location>
        <begin position="1545"/>
        <end position="1570"/>
    </location>
</feature>
<dbReference type="Pfam" id="PF07819">
    <property type="entry name" value="PGAP1"/>
    <property type="match status" value="1"/>
</dbReference>
<feature type="signal peptide" evidence="12">
    <location>
        <begin position="1"/>
        <end position="27"/>
    </location>
</feature>
<feature type="transmembrane region" description="Helical" evidence="10">
    <location>
        <begin position="1582"/>
        <end position="1601"/>
    </location>
</feature>
<dbReference type="GO" id="GO:0050185">
    <property type="term" value="F:phosphatidylinositol deacylase activity"/>
    <property type="evidence" value="ECO:0007669"/>
    <property type="project" value="TreeGrafter"/>
</dbReference>
<feature type="region of interest" description="Disordered" evidence="11">
    <location>
        <begin position="316"/>
        <end position="338"/>
    </location>
</feature>
<keyword evidence="9 10" id="KW-0472">Membrane</keyword>
<keyword evidence="4 10" id="KW-0812">Transmembrane</keyword>
<evidence type="ECO:0000313" key="15">
    <source>
        <dbReference type="Proteomes" id="UP000001058"/>
    </source>
</evidence>
<evidence type="ECO:0000256" key="7">
    <source>
        <dbReference type="ARBA" id="ARBA00022927"/>
    </source>
</evidence>
<dbReference type="GO" id="GO:0005789">
    <property type="term" value="C:endoplasmic reticulum membrane"/>
    <property type="evidence" value="ECO:0007669"/>
    <property type="project" value="UniProtKB-SubCell"/>
</dbReference>
<comment type="function">
    <text evidence="10">Involved in inositol deacylation of GPI-anchored proteins which plays important roles in the quality control and ER-associated degradation of GPI-anchored proteins.</text>
</comment>
<organism evidence="15">
    <name type="scientific">Volvox carteri f. nagariensis</name>
    <dbReference type="NCBI Taxonomy" id="3068"/>
    <lineage>
        <taxon>Eukaryota</taxon>
        <taxon>Viridiplantae</taxon>
        <taxon>Chlorophyta</taxon>
        <taxon>core chlorophytes</taxon>
        <taxon>Chlorophyceae</taxon>
        <taxon>CS clade</taxon>
        <taxon>Chlamydomonadales</taxon>
        <taxon>Volvocaceae</taxon>
        <taxon>Volvox</taxon>
    </lineage>
</organism>
<evidence type="ECO:0000256" key="10">
    <source>
        <dbReference type="RuleBase" id="RU365011"/>
    </source>
</evidence>
<dbReference type="SUPFAM" id="SSF53474">
    <property type="entry name" value="alpha/beta-Hydrolases"/>
    <property type="match status" value="1"/>
</dbReference>
<feature type="domain" description="GPI inositol-deacylase PGAP1-like alpha/beta" evidence="13">
    <location>
        <begin position="246"/>
        <end position="424"/>
    </location>
</feature>
<proteinExistence type="inferred from homology"/>
<dbReference type="Proteomes" id="UP000001058">
    <property type="component" value="Unassembled WGS sequence"/>
</dbReference>
<dbReference type="GO" id="GO:0015031">
    <property type="term" value="P:protein transport"/>
    <property type="evidence" value="ECO:0007669"/>
    <property type="project" value="UniProtKB-KW"/>
</dbReference>
<dbReference type="InterPro" id="IPR039529">
    <property type="entry name" value="PGAP1/BST1"/>
</dbReference>
<dbReference type="InterPro" id="IPR029058">
    <property type="entry name" value="AB_hydrolase_fold"/>
</dbReference>
<evidence type="ECO:0000256" key="1">
    <source>
        <dbReference type="ARBA" id="ARBA00004477"/>
    </source>
</evidence>
<dbReference type="eggNOG" id="KOG3724">
    <property type="taxonomic scope" value="Eukaryota"/>
</dbReference>
<reference evidence="14 15" key="1">
    <citation type="journal article" date="2010" name="Science">
        <title>Genomic analysis of organismal complexity in the multicellular green alga Volvox carteri.</title>
        <authorList>
            <person name="Prochnik S.E."/>
            <person name="Umen J."/>
            <person name="Nedelcu A.M."/>
            <person name="Hallmann A."/>
            <person name="Miller S.M."/>
            <person name="Nishii I."/>
            <person name="Ferris P."/>
            <person name="Kuo A."/>
            <person name="Mitros T."/>
            <person name="Fritz-Laylin L.K."/>
            <person name="Hellsten U."/>
            <person name="Chapman J."/>
            <person name="Simakov O."/>
            <person name="Rensing S.A."/>
            <person name="Terry A."/>
            <person name="Pangilinan J."/>
            <person name="Kapitonov V."/>
            <person name="Jurka J."/>
            <person name="Salamov A."/>
            <person name="Shapiro H."/>
            <person name="Schmutz J."/>
            <person name="Grimwood J."/>
            <person name="Lindquist E."/>
            <person name="Lucas S."/>
            <person name="Grigoriev I.V."/>
            <person name="Schmitt R."/>
            <person name="Kirk D."/>
            <person name="Rokhsar D.S."/>
        </authorList>
    </citation>
    <scope>NUCLEOTIDE SEQUENCE [LARGE SCALE GENOMIC DNA]</scope>
    <source>
        <strain evidence="15">f. Nagariensis / Eve</strain>
    </source>
</reference>
<sequence>MKLAVLLATTAAMLAWCGVQLYHVLQSQQSCEMTYMYAKYAAVEMPPETAGLKVSSSGPNGSIEVSAVMMHTAAPTSPLPDWAKEFSTVANRVVVAVNNLRNSRYRLWRYTGDDQGAMWTHTPHGVINLPRRLLIHVALADNLPLYCGHANVRAASMTLNGVSYYKQRRLTVSPLAGKRLDCLLADGARRDLGSTCRMGKNVSWLNYKPQVLRAKICEREVLAKSIDEFRDKYIDTGDGDCVALPKPVRSLASETARRSSRLGVRFLDPVDVIWYMLDLEGEWSAFDGDILERHVKFTLAAMRHLAAIHNIITPSSGGAADTNTRSTTTAGSSGGRRPLQLHPGLVVVGHSMGGVVAADALARAAEDPELGPSLASLLVTLGSPHVRPPAPGHPSLQRFYTRAAARPRPVVPVVAIAGGAADVQLSLIAPAAAAATIAWRWHYLYALVGHSCQDCNRNAKAPACLSSCQALLVEHPPMPPGDRGIETCQGRKSFRWWKVAAALTDPEGLAPQTATYSPHHWRRGPAAPLHCPSAAAVVLHAFTVPGAARGYIPFSTSDYWWFFVMLIFCSPLGQLHCGFCCRHIPSPSVADPVVALRACGGGWFFPSCQAAGVPPATTVWCGATSLWWHLGRRSWNWHSRTAVNSAPHFVTSLMPHLCKDALPDLAAVRNAAAAATTSSRRLTHEEASDRSAAEAPAAWAAAHGLDAARIVTEGLSHDDAVVQPPNTGRSWDWALRRLDQHLAHPAQSYMAAATVAAAMPPSPGLRRQTRRAQGVGNDGHSSRVDGSGEGTGGIHGTKVDSEEMPERERNDLEGVGEAGPLLRLAQRALTPSADGGAACGGANLAWYLQYGDPQRLKPGEDGQATLRLLPSDLEGVPGWGRMYSWDLTDGTGPMGRRLGEEGPRGWAAVISGSNPCSAFRAWLSVTVDYGTVTGSPAAATAPGDQGSKLQEKLQTAARRALPARSRSVRHDVEVTGFAAPLPAVSAAGGWRTRLQSEWQLINQGREYQSRGGWLLLLPNSLVLPLLERTGTRNREQENATAGDGQEAVVEVQLTVWLAEPSYKPAFSFVAQTLAPVSGSGSDVAGHTSQRHPEPLRFCLPEVPMGRLVAMAGNLGKTWQAPPPPSRPLPPQQRRQLLVPLEVPYLTSSTYDNRAPNPVAGILRWLGLYKYTAVRITRLDADGQPVVELQRSGSSSGGRAWADARRADGGGSGGGRGAVQCFFPTVVLVGGGNCSSGTRMASLLRISTNRTLHSLEPCTTDPSGCSSVTAILDPACQYKLDLVPYMVERLGPLLLAHVGHLWLWAQLAALMAVAAAAEAVSRSTAVMAAIAREAPRPVVAGTVPSGPTSVVKRSSSDSVKEPAGGLSLRGRWRFWSWIMIPWDAVGVLQVWLPGQGGGRAPALFLITAAVATVATSLLLHTPSWPQPHLPSELPHKLQPANSADDNGFGEIWNLIQRLSTLTWPALRKTAQVAGLCPQPHLHNCGWSALSSRGIMGLGLLAPLAASLSQQMPLGLQGLLAPLLPDQPLVVLPEAAAGEFLSVLDRLALAATSTLLVWLIAAILQGAIAAVAIPAACAAACSKLLVWLLYSILYWPLMLVGRLHRIIKAPLMFLRRLVLWPKDRSCSTAAAAATTAWEAAVRRMMILLVPLAALTVLSGAPSAIPSLVLLVSVLNLAMSLSVGQVTPQPGPAAAASTAIQLESAASLQLAERRCYVAWLLYYATYGTCAAPAAAAALRCVVRRPGAVVDLFSAVAGVIAWVLERWWEGQGPQMVQSGVRGAHESMVRTAVAAHPHLVKLLSRPVQALAWGLETMYKGRGIEVLHDALHGPMSTAAPAVVAWPLSVGAAGYVLAAAHCMLLASQAAAGRPCSMLKLSKSKGAQWCGRCQEGGEGVLDSIVSTSASNMHSWNATIPS</sequence>
<dbReference type="Gene3D" id="3.40.50.1820">
    <property type="entry name" value="alpha/beta hydrolase"/>
    <property type="match status" value="1"/>
</dbReference>
<feature type="transmembrane region" description="Helical" evidence="10">
    <location>
        <begin position="1300"/>
        <end position="1319"/>
    </location>
</feature>
<evidence type="ECO:0000256" key="6">
    <source>
        <dbReference type="ARBA" id="ARBA00022824"/>
    </source>
</evidence>
<dbReference type="KEGG" id="vcn:VOLCADRAFT_90214"/>
<keyword evidence="3 10" id="KW-0813">Transport</keyword>
<gene>
    <name evidence="14" type="ORF">VOLCADRAFT_90214</name>
</gene>
<feature type="transmembrane region" description="Helical" evidence="10">
    <location>
        <begin position="1837"/>
        <end position="1859"/>
    </location>
</feature>
<evidence type="ECO:0000256" key="4">
    <source>
        <dbReference type="ARBA" id="ARBA00022692"/>
    </source>
</evidence>
<feature type="compositionally biased region" description="Low complexity" evidence="11">
    <location>
        <begin position="318"/>
        <end position="337"/>
    </location>
</feature>
<feature type="region of interest" description="Disordered" evidence="11">
    <location>
        <begin position="676"/>
        <end position="695"/>
    </location>
</feature>
<evidence type="ECO:0000256" key="2">
    <source>
        <dbReference type="ARBA" id="ARBA00006931"/>
    </source>
</evidence>
<dbReference type="GeneID" id="9619088"/>
<keyword evidence="7 10" id="KW-0653">Protein transport</keyword>
<keyword evidence="6 10" id="KW-0256">Endoplasmic reticulum</keyword>
<keyword evidence="8 10" id="KW-1133">Transmembrane helix</keyword>
<feature type="transmembrane region" description="Helical" evidence="10">
    <location>
        <begin position="1644"/>
        <end position="1669"/>
    </location>
</feature>
<dbReference type="PANTHER" id="PTHR15495">
    <property type="entry name" value="NEGATIVE REGULATOR OF VESICLE FORMATION-RELATED"/>
    <property type="match status" value="1"/>
</dbReference>
<keyword evidence="12" id="KW-0732">Signal</keyword>
<evidence type="ECO:0000256" key="5">
    <source>
        <dbReference type="ARBA" id="ARBA00022801"/>
    </source>
</evidence>
<dbReference type="GO" id="GO:0006888">
    <property type="term" value="P:endoplasmic reticulum to Golgi vesicle-mediated transport"/>
    <property type="evidence" value="ECO:0007669"/>
    <property type="project" value="TreeGrafter"/>
</dbReference>
<dbReference type="InterPro" id="IPR012908">
    <property type="entry name" value="PGAP1-ab_dom-like"/>
</dbReference>
<feature type="compositionally biased region" description="Basic and acidic residues" evidence="11">
    <location>
        <begin position="682"/>
        <end position="692"/>
    </location>
</feature>
<feature type="region of interest" description="Disordered" evidence="11">
    <location>
        <begin position="1189"/>
        <end position="1212"/>
    </location>
</feature>
<evidence type="ECO:0000259" key="13">
    <source>
        <dbReference type="Pfam" id="PF07819"/>
    </source>
</evidence>
<feature type="region of interest" description="Disordered" evidence="11">
    <location>
        <begin position="762"/>
        <end position="806"/>
    </location>
</feature>
<feature type="chain" id="PRO_5003123862" description="GPI inositol-deacylase" evidence="12">
    <location>
        <begin position="28"/>
        <end position="1913"/>
    </location>
</feature>
<comment type="similarity">
    <text evidence="2 10">Belongs to the GPI inositol-deacylase family.</text>
</comment>
<feature type="transmembrane region" description="Helical" evidence="10">
    <location>
        <begin position="1742"/>
        <end position="1760"/>
    </location>
</feature>
<name>D8TTS8_VOLCA</name>
<feature type="compositionally biased region" description="Low complexity" evidence="11">
    <location>
        <begin position="1190"/>
        <end position="1200"/>
    </location>
</feature>
<dbReference type="GO" id="GO:0006505">
    <property type="term" value="P:GPI anchor metabolic process"/>
    <property type="evidence" value="ECO:0007669"/>
    <property type="project" value="TreeGrafter"/>
</dbReference>
<evidence type="ECO:0000256" key="12">
    <source>
        <dbReference type="SAM" id="SignalP"/>
    </source>
</evidence>
<evidence type="ECO:0000256" key="3">
    <source>
        <dbReference type="ARBA" id="ARBA00022448"/>
    </source>
</evidence>
<keyword evidence="5 10" id="KW-0378">Hydrolase</keyword>
<dbReference type="STRING" id="3068.D8TTS8"/>
<evidence type="ECO:0000256" key="8">
    <source>
        <dbReference type="ARBA" id="ARBA00022989"/>
    </source>
</evidence>
<accession>D8TTS8</accession>
<dbReference type="PANTHER" id="PTHR15495:SF7">
    <property type="entry name" value="GPI INOSITOL-DEACYLASE"/>
    <property type="match status" value="1"/>
</dbReference>
<dbReference type="RefSeq" id="XP_002949813.1">
    <property type="nucleotide sequence ID" value="XM_002949767.1"/>
</dbReference>
<evidence type="ECO:0000313" key="14">
    <source>
        <dbReference type="EMBL" id="EFJ48916.1"/>
    </source>
</evidence>
<evidence type="ECO:0000256" key="9">
    <source>
        <dbReference type="ARBA" id="ARBA00023136"/>
    </source>
</evidence>
<comment type="subcellular location">
    <subcellularLocation>
        <location evidence="1">Endoplasmic reticulum membrane</location>
        <topology evidence="1">Multi-pass membrane protein</topology>
    </subcellularLocation>
</comment>
<dbReference type="EC" id="3.1.-.-" evidence="10"/>
<protein>
    <recommendedName>
        <fullName evidence="10">GPI inositol-deacylase</fullName>
        <ecNumber evidence="10">3.1.-.-</ecNumber>
    </recommendedName>
</protein>
<dbReference type="InParanoid" id="D8TTS8"/>
<dbReference type="EMBL" id="GL378337">
    <property type="protein sequence ID" value="EFJ48916.1"/>
    <property type="molecule type" value="Genomic_DNA"/>
</dbReference>
<feature type="transmembrane region" description="Helical" evidence="10">
    <location>
        <begin position="1713"/>
        <end position="1735"/>
    </location>
</feature>